<dbReference type="Pfam" id="PF00563">
    <property type="entry name" value="EAL"/>
    <property type="match status" value="1"/>
</dbReference>
<dbReference type="PROSITE" id="PS50885">
    <property type="entry name" value="HAMP"/>
    <property type="match status" value="1"/>
</dbReference>
<dbReference type="AlphaFoldDB" id="A0A317Q879"/>
<protein>
    <submittedName>
        <fullName evidence="7">PAS domain S-box-containing protein/diguanylate cyclase (GGDEF)-like protein</fullName>
    </submittedName>
</protein>
<evidence type="ECO:0000313" key="8">
    <source>
        <dbReference type="Proteomes" id="UP000246964"/>
    </source>
</evidence>
<feature type="domain" description="EAL" evidence="4">
    <location>
        <begin position="562"/>
        <end position="810"/>
    </location>
</feature>
<dbReference type="InterPro" id="IPR001633">
    <property type="entry name" value="EAL_dom"/>
</dbReference>
<dbReference type="CDD" id="cd01948">
    <property type="entry name" value="EAL"/>
    <property type="match status" value="1"/>
</dbReference>
<dbReference type="NCBIfam" id="TIGR00254">
    <property type="entry name" value="GGDEF"/>
    <property type="match status" value="1"/>
</dbReference>
<feature type="transmembrane region" description="Helical" evidence="1">
    <location>
        <begin position="12"/>
        <end position="34"/>
    </location>
</feature>
<evidence type="ECO:0000259" key="6">
    <source>
        <dbReference type="PROSITE" id="PS50887"/>
    </source>
</evidence>
<gene>
    <name evidence="7" type="ORF">DET45_107113</name>
</gene>
<dbReference type="InterPro" id="IPR003660">
    <property type="entry name" value="HAMP_dom"/>
</dbReference>
<dbReference type="Gene3D" id="3.30.450.20">
    <property type="entry name" value="PAS domain"/>
    <property type="match status" value="1"/>
</dbReference>
<keyword evidence="1" id="KW-1133">Transmembrane helix</keyword>
<dbReference type="SMART" id="SM00091">
    <property type="entry name" value="PAS"/>
    <property type="match status" value="1"/>
</dbReference>
<dbReference type="InterPro" id="IPR052155">
    <property type="entry name" value="Biofilm_reg_signaling"/>
</dbReference>
<organism evidence="7 8">
    <name type="scientific">Pseudidiomarina maritima</name>
    <dbReference type="NCBI Taxonomy" id="519453"/>
    <lineage>
        <taxon>Bacteria</taxon>
        <taxon>Pseudomonadati</taxon>
        <taxon>Pseudomonadota</taxon>
        <taxon>Gammaproteobacteria</taxon>
        <taxon>Alteromonadales</taxon>
        <taxon>Idiomarinaceae</taxon>
        <taxon>Pseudidiomarina</taxon>
    </lineage>
</organism>
<keyword evidence="1" id="KW-0812">Transmembrane</keyword>
<dbReference type="SMART" id="SM00086">
    <property type="entry name" value="PAC"/>
    <property type="match status" value="1"/>
</dbReference>
<dbReference type="SMART" id="SM00267">
    <property type="entry name" value="GGDEF"/>
    <property type="match status" value="1"/>
</dbReference>
<evidence type="ECO:0000259" key="3">
    <source>
        <dbReference type="PROSITE" id="PS50113"/>
    </source>
</evidence>
<dbReference type="PANTHER" id="PTHR44757:SF2">
    <property type="entry name" value="BIOFILM ARCHITECTURE MAINTENANCE PROTEIN MBAA"/>
    <property type="match status" value="1"/>
</dbReference>
<evidence type="ECO:0000313" key="7">
    <source>
        <dbReference type="EMBL" id="PWW13082.1"/>
    </source>
</evidence>
<accession>A0A317Q879</accession>
<dbReference type="Gene3D" id="3.30.70.270">
    <property type="match status" value="1"/>
</dbReference>
<dbReference type="InterPro" id="IPR029787">
    <property type="entry name" value="Nucleotide_cyclase"/>
</dbReference>
<feature type="domain" description="PAC" evidence="3">
    <location>
        <begin position="328"/>
        <end position="382"/>
    </location>
</feature>
<evidence type="ECO:0000256" key="1">
    <source>
        <dbReference type="SAM" id="Phobius"/>
    </source>
</evidence>
<dbReference type="PANTHER" id="PTHR44757">
    <property type="entry name" value="DIGUANYLATE CYCLASE DGCP"/>
    <property type="match status" value="1"/>
</dbReference>
<keyword evidence="1" id="KW-0472">Membrane</keyword>
<dbReference type="SUPFAM" id="SSF55073">
    <property type="entry name" value="Nucleotide cyclase"/>
    <property type="match status" value="1"/>
</dbReference>
<evidence type="ECO:0000259" key="4">
    <source>
        <dbReference type="PROSITE" id="PS50883"/>
    </source>
</evidence>
<dbReference type="InterPro" id="IPR000014">
    <property type="entry name" value="PAS"/>
</dbReference>
<proteinExistence type="predicted"/>
<feature type="domain" description="HAMP" evidence="5">
    <location>
        <begin position="204"/>
        <end position="256"/>
    </location>
</feature>
<feature type="domain" description="PAS" evidence="2">
    <location>
        <begin position="257"/>
        <end position="303"/>
    </location>
</feature>
<sequence length="810" mass="90647">MSLLPFHRRLNIQVTLPITVIAFLIVGLLGYFVVRGQNQIALYNAQLELRSMLVVAQGSLNRIFGFGRYDSVGEVLSEFQVHPRVTNTAILSPTGELTSYYSANAISPHLRTFVQHLDRQQIAEVARSGVSIMQYHPEHNHFIAMVPVVSGKVVGNQQLHNVFIVEYEHARNWYTFTNVIFNELVLFLTLLAAVGLTLWVILQRKIVRPVRRLMVGVDKLARRESLQDFDIHSDNELGLLGDSLRDAALQREQHEKQLLRFSSAVEQSHDSIVITNLAGEIEYVNKAFTDITGYSLADVQGRNPKMLASGETPRSSYDAMWAALAAGRSWQGELYNLKKNGEPYREWATIAPLRSPSGDITHYIATKQNITERRAAEAQVQYLAYYDVLTGLPNRTQCQEILQQFLDERDYSTRGAVALLDLDGLQRINDVRGFEFGDLILLAVAERIGHVMKAEPEARVGCLGGDLFAVLFPTRSADREATVNRVEFMVKDLLAELAEPMLIEGERISITASAGIVVYPEYGDNPEAILRHAETAVHNAKDAGGNQIAVYNPAYSYALEQRFEVERELREAIANNQLELYLQSQQLSNGEVVGVEVLVRWNHPTKGIVSPGVFIPIAEMSDLIVDLGRWILRAALQVLKHLPGQQTLAINISPRQFRKYDFVYQIEREVVKSGVDASRLILEVTENLLVDDVDDVVAKMKALQKSGVQFSIDDFGTGYSSLSYLSQLPLHELKIDQSFVQGIGTEEKEQLVETVIAMGNNLNLRVVAEGVETKQQVDFLSACSAQVVCQGYYFAKPIPASEYLANQSQQ</sequence>
<dbReference type="InterPro" id="IPR043128">
    <property type="entry name" value="Rev_trsase/Diguanyl_cyclase"/>
</dbReference>
<dbReference type="CDD" id="cd01949">
    <property type="entry name" value="GGDEF"/>
    <property type="match status" value="1"/>
</dbReference>
<comment type="caution">
    <text evidence="7">The sequence shown here is derived from an EMBL/GenBank/DDBJ whole genome shotgun (WGS) entry which is preliminary data.</text>
</comment>
<dbReference type="CDD" id="cd00130">
    <property type="entry name" value="PAS"/>
    <property type="match status" value="1"/>
</dbReference>
<evidence type="ECO:0000259" key="5">
    <source>
        <dbReference type="PROSITE" id="PS50885"/>
    </source>
</evidence>
<dbReference type="GO" id="GO:0016020">
    <property type="term" value="C:membrane"/>
    <property type="evidence" value="ECO:0007669"/>
    <property type="project" value="InterPro"/>
</dbReference>
<reference evidence="7 8" key="1">
    <citation type="submission" date="2018-05" db="EMBL/GenBank/DDBJ databases">
        <title>Freshwater and sediment microbial communities from various areas in North America, analyzing microbe dynamics in response to fracking.</title>
        <authorList>
            <person name="Lamendella R."/>
        </authorList>
    </citation>
    <scope>NUCLEOTIDE SEQUENCE [LARGE SCALE GENOMIC DNA]</scope>
    <source>
        <strain evidence="7 8">125B1</strain>
    </source>
</reference>
<dbReference type="OrthoDB" id="9816034at2"/>
<dbReference type="RefSeq" id="WP_110076018.1">
    <property type="nucleotide sequence ID" value="NZ_QGTT01000007.1"/>
</dbReference>
<keyword evidence="8" id="KW-1185">Reference proteome</keyword>
<dbReference type="EMBL" id="QGTT01000007">
    <property type="protein sequence ID" value="PWW13082.1"/>
    <property type="molecule type" value="Genomic_DNA"/>
</dbReference>
<dbReference type="Pfam" id="PF13426">
    <property type="entry name" value="PAS_9"/>
    <property type="match status" value="1"/>
</dbReference>
<dbReference type="PROSITE" id="PS50883">
    <property type="entry name" value="EAL"/>
    <property type="match status" value="1"/>
</dbReference>
<dbReference type="InterPro" id="IPR000700">
    <property type="entry name" value="PAS-assoc_C"/>
</dbReference>
<feature type="transmembrane region" description="Helical" evidence="1">
    <location>
        <begin position="179"/>
        <end position="202"/>
    </location>
</feature>
<dbReference type="PROSITE" id="PS50887">
    <property type="entry name" value="GGDEF"/>
    <property type="match status" value="1"/>
</dbReference>
<dbReference type="InterPro" id="IPR035965">
    <property type="entry name" value="PAS-like_dom_sf"/>
</dbReference>
<evidence type="ECO:0000259" key="2">
    <source>
        <dbReference type="PROSITE" id="PS50112"/>
    </source>
</evidence>
<dbReference type="InterPro" id="IPR000160">
    <property type="entry name" value="GGDEF_dom"/>
</dbReference>
<dbReference type="Pfam" id="PF00990">
    <property type="entry name" value="GGDEF"/>
    <property type="match status" value="1"/>
</dbReference>
<dbReference type="SUPFAM" id="SSF55785">
    <property type="entry name" value="PYP-like sensor domain (PAS domain)"/>
    <property type="match status" value="1"/>
</dbReference>
<dbReference type="Gene3D" id="3.20.20.450">
    <property type="entry name" value="EAL domain"/>
    <property type="match status" value="1"/>
</dbReference>
<dbReference type="InterPro" id="IPR035919">
    <property type="entry name" value="EAL_sf"/>
</dbReference>
<feature type="domain" description="GGDEF" evidence="6">
    <location>
        <begin position="413"/>
        <end position="553"/>
    </location>
</feature>
<dbReference type="NCBIfam" id="TIGR00229">
    <property type="entry name" value="sensory_box"/>
    <property type="match status" value="1"/>
</dbReference>
<dbReference type="GO" id="GO:0007165">
    <property type="term" value="P:signal transduction"/>
    <property type="evidence" value="ECO:0007669"/>
    <property type="project" value="InterPro"/>
</dbReference>
<dbReference type="Gene3D" id="6.10.340.10">
    <property type="match status" value="1"/>
</dbReference>
<dbReference type="InterPro" id="IPR001610">
    <property type="entry name" value="PAC"/>
</dbReference>
<dbReference type="SUPFAM" id="SSF141868">
    <property type="entry name" value="EAL domain-like"/>
    <property type="match status" value="1"/>
</dbReference>
<name>A0A317Q879_9GAMM</name>
<dbReference type="PROSITE" id="PS50112">
    <property type="entry name" value="PAS"/>
    <property type="match status" value="1"/>
</dbReference>
<dbReference type="SMART" id="SM00052">
    <property type="entry name" value="EAL"/>
    <property type="match status" value="1"/>
</dbReference>
<dbReference type="Proteomes" id="UP000246964">
    <property type="component" value="Unassembled WGS sequence"/>
</dbReference>
<dbReference type="PROSITE" id="PS50113">
    <property type="entry name" value="PAC"/>
    <property type="match status" value="1"/>
</dbReference>